<dbReference type="GO" id="GO:0070052">
    <property type="term" value="F:collagen V binding"/>
    <property type="evidence" value="ECO:0007669"/>
    <property type="project" value="TreeGrafter"/>
</dbReference>
<dbReference type="InterPro" id="IPR001611">
    <property type="entry name" value="Leu-rich_rpt"/>
</dbReference>
<dbReference type="SUPFAM" id="SSF52047">
    <property type="entry name" value="RNI-like"/>
    <property type="match status" value="1"/>
</dbReference>
<evidence type="ECO:0000256" key="6">
    <source>
        <dbReference type="SAM" id="SignalP"/>
    </source>
</evidence>
<dbReference type="Proteomes" id="UP000319801">
    <property type="component" value="Unassembled WGS sequence"/>
</dbReference>
<evidence type="ECO:0000256" key="1">
    <source>
        <dbReference type="ARBA" id="ARBA00022614"/>
    </source>
</evidence>
<dbReference type="SMART" id="SM00365">
    <property type="entry name" value="LRR_SD22"/>
    <property type="match status" value="6"/>
</dbReference>
<accession>A0A556U2E8</accession>
<dbReference type="InterPro" id="IPR043184">
    <property type="entry name" value="ECM2"/>
</dbReference>
<dbReference type="SMART" id="SM00364">
    <property type="entry name" value="LRR_BAC"/>
    <property type="match status" value="12"/>
</dbReference>
<proteinExistence type="predicted"/>
<comment type="caution">
    <text evidence="8">The sequence shown here is derived from an EMBL/GenBank/DDBJ whole genome shotgun (WGS) entry which is preliminary data.</text>
</comment>
<evidence type="ECO:0000256" key="2">
    <source>
        <dbReference type="ARBA" id="ARBA00022729"/>
    </source>
</evidence>
<evidence type="ECO:0000259" key="7">
    <source>
        <dbReference type="SMART" id="SM00013"/>
    </source>
</evidence>
<feature type="compositionally biased region" description="Acidic residues" evidence="5">
    <location>
        <begin position="127"/>
        <end position="179"/>
    </location>
</feature>
<dbReference type="PANTHER" id="PTHR46544:SF2">
    <property type="entry name" value="EXTRACELLULAR MATRIX PROTEIN 2-RELATED"/>
    <property type="match status" value="1"/>
</dbReference>
<feature type="region of interest" description="Disordered" evidence="5">
    <location>
        <begin position="110"/>
        <end position="186"/>
    </location>
</feature>
<evidence type="ECO:0000313" key="9">
    <source>
        <dbReference type="Proteomes" id="UP000319801"/>
    </source>
</evidence>
<keyword evidence="4" id="KW-0325">Glycoprotein</keyword>
<protein>
    <submittedName>
        <fullName evidence="8">Biglycan</fullName>
    </submittedName>
</protein>
<evidence type="ECO:0000256" key="4">
    <source>
        <dbReference type="ARBA" id="ARBA00023180"/>
    </source>
</evidence>
<organism evidence="8 9">
    <name type="scientific">Bagarius yarrelli</name>
    <name type="common">Goonch</name>
    <name type="synonym">Bagrus yarrelli</name>
    <dbReference type="NCBI Taxonomy" id="175774"/>
    <lineage>
        <taxon>Eukaryota</taxon>
        <taxon>Metazoa</taxon>
        <taxon>Chordata</taxon>
        <taxon>Craniata</taxon>
        <taxon>Vertebrata</taxon>
        <taxon>Euteleostomi</taxon>
        <taxon>Actinopterygii</taxon>
        <taxon>Neopterygii</taxon>
        <taxon>Teleostei</taxon>
        <taxon>Ostariophysi</taxon>
        <taxon>Siluriformes</taxon>
        <taxon>Sisoridae</taxon>
        <taxon>Sisorinae</taxon>
        <taxon>Bagarius</taxon>
    </lineage>
</organism>
<reference evidence="8 9" key="1">
    <citation type="journal article" date="2019" name="Genome Biol. Evol.">
        <title>Whole-Genome Sequencing of the Giant Devil Catfish, Bagarius yarrelli.</title>
        <authorList>
            <person name="Jiang W."/>
            <person name="Lv Y."/>
            <person name="Cheng L."/>
            <person name="Yang K."/>
            <person name="Chao B."/>
            <person name="Wang X."/>
            <person name="Li Y."/>
            <person name="Pan X."/>
            <person name="You X."/>
            <person name="Zhang Y."/>
            <person name="Yang J."/>
            <person name="Li J."/>
            <person name="Zhang X."/>
            <person name="Liu S."/>
            <person name="Sun C."/>
            <person name="Yang J."/>
            <person name="Shi Q."/>
        </authorList>
    </citation>
    <scope>NUCLEOTIDE SEQUENCE [LARGE SCALE GENOMIC DNA]</scope>
    <source>
        <strain evidence="8">JWS20170419001</strain>
        <tissue evidence="8">Muscle</tissue>
    </source>
</reference>
<dbReference type="FunFam" id="3.80.10.10:FF:000770">
    <property type="entry name" value="Uncharacterized protein"/>
    <property type="match status" value="1"/>
</dbReference>
<dbReference type="EMBL" id="VCAZ01000040">
    <property type="protein sequence ID" value="TSM04857.1"/>
    <property type="molecule type" value="Genomic_DNA"/>
</dbReference>
<sequence>MQSALILCVCVGVFAGALAVEADPPNALGKIAENGTSTDITNPPELETAVEHSRERRAAEKPNKDTAKNEQQSDLGRTLAAWVELNSILKMRDGISGKLSRVLHELGNEKSRLLGQANETPKKKKDEDDDEDEEDDEDEDEEEEEDEGEEGGEGGEEEGGEEEESEGGEEEQAEEEENEAAGNSTAELLPEGCQVNGTEISCAEAGIAELPIITDLNITTLDLAGNNLTTLPTEAFSGMPNLENLTNLKVLILDGNGLETIPHLPGSLEELRINDNKIIQVFSHNLEGLTNLLHLDLAGNILWEGSIEPLAFQQLPMLKHLRLDNNRFTSIPDGLPASLEDQNNYADQLIKIESHWNILVRKLETLDLSHNQLHMLPAHLPRALRQLSLQHNFIQSIPADSLSHLRPGLLSLRLSHNQLLEHGLLGKAFRGAYKTLEELHLDNNRLERVPPNIRYFRNLHQLRLDHNYISAFPVKSVCKVSLTIPSPLLALHLENNYIDVNRIPRKALSCIPDLQRVVLEPQNHNEIVVKGIADAEREFEDIAVERGFWDFGIEGDGDGLTVMMRDEEDGSALLPTELPPIEIPTCPFGCQCHLNVVQCSDLGLISVPQNIPADTKLLDLQNNRITELKENDFKGLTNLYALSLVNNMISKVHPKAFTPLKHLQKLYFSKNQLTAIPKNLPPSLVELRIHDNRIKKVSAGSFSGLSRMNCIEMGGNPIQNSGFEPGAFNGLKLNYLRISEAKLTGVPKDLPASLHELHLDHNQIQAIELEDLKRYKQLYRLGLGFNKIRNLESGSLSFLPNLRELHLENNQLTRVPKGLADMKYLQVVYLHSNNITRVNVDDFCPQSHHLKKSFYNGISLYENPVQYWEVQPATFRCVTGRMAIQFGNYKK</sequence>
<name>A0A556U2E8_BAGYA</name>
<dbReference type="Pfam" id="PF00560">
    <property type="entry name" value="LRR_1"/>
    <property type="match status" value="1"/>
</dbReference>
<dbReference type="GO" id="GO:0008201">
    <property type="term" value="F:heparin binding"/>
    <property type="evidence" value="ECO:0007669"/>
    <property type="project" value="TreeGrafter"/>
</dbReference>
<dbReference type="PROSITE" id="PS51450">
    <property type="entry name" value="LRR"/>
    <property type="match status" value="7"/>
</dbReference>
<dbReference type="OrthoDB" id="1111193at2759"/>
<keyword evidence="3" id="KW-0677">Repeat</keyword>
<dbReference type="SMART" id="SM00013">
    <property type="entry name" value="LRRNT"/>
    <property type="match status" value="1"/>
</dbReference>
<keyword evidence="2 6" id="KW-0732">Signal</keyword>
<feature type="signal peptide" evidence="6">
    <location>
        <begin position="1"/>
        <end position="19"/>
    </location>
</feature>
<dbReference type="InterPro" id="IPR000372">
    <property type="entry name" value="LRRNT"/>
</dbReference>
<gene>
    <name evidence="8" type="ORF">Baya_7742</name>
</gene>
<feature type="chain" id="PRO_5041299257" evidence="6">
    <location>
        <begin position="20"/>
        <end position="891"/>
    </location>
</feature>
<dbReference type="InterPro" id="IPR003591">
    <property type="entry name" value="Leu-rich_rpt_typical-subtyp"/>
</dbReference>
<keyword evidence="1" id="KW-0433">Leucine-rich repeat</keyword>
<dbReference type="Pfam" id="PF01462">
    <property type="entry name" value="LRRNT"/>
    <property type="match status" value="1"/>
</dbReference>
<evidence type="ECO:0000256" key="3">
    <source>
        <dbReference type="ARBA" id="ARBA00022737"/>
    </source>
</evidence>
<feature type="domain" description="LRRNT" evidence="7">
    <location>
        <begin position="585"/>
        <end position="617"/>
    </location>
</feature>
<keyword evidence="9" id="KW-1185">Reference proteome</keyword>
<dbReference type="SUPFAM" id="SSF52058">
    <property type="entry name" value="L domain-like"/>
    <property type="match status" value="1"/>
</dbReference>
<evidence type="ECO:0000313" key="8">
    <source>
        <dbReference type="EMBL" id="TSM04857.1"/>
    </source>
</evidence>
<feature type="compositionally biased region" description="Basic and acidic residues" evidence="5">
    <location>
        <begin position="49"/>
        <end position="68"/>
    </location>
</feature>
<dbReference type="GO" id="GO:0030198">
    <property type="term" value="P:extracellular matrix organization"/>
    <property type="evidence" value="ECO:0007669"/>
    <property type="project" value="TreeGrafter"/>
</dbReference>
<dbReference type="GO" id="GO:0010811">
    <property type="term" value="P:positive regulation of cell-substrate adhesion"/>
    <property type="evidence" value="ECO:0007669"/>
    <property type="project" value="TreeGrafter"/>
</dbReference>
<dbReference type="Pfam" id="PF13855">
    <property type="entry name" value="LRR_8"/>
    <property type="match status" value="5"/>
</dbReference>
<dbReference type="PANTHER" id="PTHR46544">
    <property type="entry name" value="EXTRACELLULAR MATRIX PROTEIN 2-RELATED"/>
    <property type="match status" value="1"/>
</dbReference>
<dbReference type="Gene3D" id="3.80.10.10">
    <property type="entry name" value="Ribonuclease Inhibitor"/>
    <property type="match status" value="3"/>
</dbReference>
<dbReference type="InterPro" id="IPR032675">
    <property type="entry name" value="LRR_dom_sf"/>
</dbReference>
<dbReference type="SMART" id="SM00369">
    <property type="entry name" value="LRR_TYP"/>
    <property type="match status" value="16"/>
</dbReference>
<feature type="region of interest" description="Disordered" evidence="5">
    <location>
        <begin position="30"/>
        <end position="73"/>
    </location>
</feature>
<dbReference type="GO" id="GO:0031012">
    <property type="term" value="C:extracellular matrix"/>
    <property type="evidence" value="ECO:0007669"/>
    <property type="project" value="TreeGrafter"/>
</dbReference>
<dbReference type="AlphaFoldDB" id="A0A556U2E8"/>
<evidence type="ECO:0000256" key="5">
    <source>
        <dbReference type="SAM" id="MobiDB-lite"/>
    </source>
</evidence>